<evidence type="ECO:0000313" key="14">
    <source>
        <dbReference type="Proteomes" id="UP001219862"/>
    </source>
</evidence>
<dbReference type="InterPro" id="IPR018194">
    <property type="entry name" value="Ni-dep_hyd_lsu_Ni_BS"/>
</dbReference>
<accession>A0ABT5KT86</accession>
<evidence type="ECO:0000313" key="13">
    <source>
        <dbReference type="EMBL" id="MDC8786148.1"/>
    </source>
</evidence>
<keyword evidence="5 12" id="KW-0533">Nickel</keyword>
<dbReference type="PANTHER" id="PTHR42958">
    <property type="entry name" value="HYDROGENASE-2 LARGE CHAIN"/>
    <property type="match status" value="1"/>
</dbReference>
<dbReference type="Gene3D" id="1.10.645.10">
    <property type="entry name" value="Cytochrome-c3 Hydrogenase, chain B"/>
    <property type="match status" value="1"/>
</dbReference>
<dbReference type="RefSeq" id="WP_273597263.1">
    <property type="nucleotide sequence ID" value="NZ_JAQQXS010000011.1"/>
</dbReference>
<dbReference type="Proteomes" id="UP001219862">
    <property type="component" value="Unassembled WGS sequence"/>
</dbReference>
<sequence>MGASSGNAGVYETQGFQMNNTGRRIVVDPVTRIEGHMRCEVNLDSNNVIRNAVSTGTMWRGLEVILKGRDPRDAWAFVERICGVCTGCHALTSVRAVEDALGIIIPKNAYLIREIMAKTLQVHDHAVHFYHLHALDWVDVVSALKADPKKTSELQQLVSPAHPLSSAGYFRDIQNRLKKFVESGQLGPFMNGYWGNKAYVLPPEANLMAVTHYLEALDLQKDWVKIHTIFGGKNPHPNYLVGGVPCAINIDGNGAAGAPINMERLNFVKARIDEIIEFNKNVYVPDVLAIGTLYKQAGWLYGGGLSATNVSDYGTYEKIMGHKDTQQLPGGAILNGNWDEIFPIDPRDPEQVQEFVPHSWYKYADESKGLHPWDGVTEPNYELGAKTKGTRTDIKELDESAKYSWIKSPRWRGHAMEVGPLSRYILGYAHAMKGHKYSQRVKEQVDYSASMINSGIPKALGIPETQYTLKQLLPTTIGRTLARALEGQYCGEMMLDDYNELLANIKSGDTTTANVEKWDPSTWPKEAKGVGTVAAPRGMLGHWIKIKDGRIENYQCVVPTTWNGSPRDNKGQIGAFEASLMNTPMANPEQPLEILRTLHSFDPCLACSTHVMSPDGQELTSVKVR</sequence>
<evidence type="ECO:0000256" key="4">
    <source>
        <dbReference type="ARBA" id="ARBA00011771"/>
    </source>
</evidence>
<dbReference type="EMBL" id="JAQQXS010000011">
    <property type="protein sequence ID" value="MDC8786148.1"/>
    <property type="molecule type" value="Genomic_DNA"/>
</dbReference>
<evidence type="ECO:0000256" key="12">
    <source>
        <dbReference type="RuleBase" id="RU003896"/>
    </source>
</evidence>
<evidence type="ECO:0000256" key="9">
    <source>
        <dbReference type="ARBA" id="ARBA00040803"/>
    </source>
</evidence>
<comment type="similarity">
    <text evidence="3 12">Belongs to the [NiFe]/[NiFeSe] hydrogenase large subunit family.</text>
</comment>
<dbReference type="InterPro" id="IPR050867">
    <property type="entry name" value="NiFe/NiFeSe_hydrgnase_LSU"/>
</dbReference>
<comment type="cofactor">
    <cofactor evidence="1">
        <name>Ni(2+)</name>
        <dbReference type="ChEBI" id="CHEBI:49786"/>
    </cofactor>
</comment>
<dbReference type="SUPFAM" id="SSF56762">
    <property type="entry name" value="HydB/Nqo4-like"/>
    <property type="match status" value="1"/>
</dbReference>
<protein>
    <recommendedName>
        <fullName evidence="9">Uptake hydrogenase large subunit</fullName>
    </recommendedName>
    <alternativeName>
        <fullName evidence="11">Hydrogenlyase</fullName>
    </alternativeName>
    <alternativeName>
        <fullName evidence="10">Membrane-bound hydrogenase large subunit</fullName>
    </alternativeName>
</protein>
<organism evidence="13 14">
    <name type="scientific">Roseateles koreensis</name>
    <dbReference type="NCBI Taxonomy" id="2987526"/>
    <lineage>
        <taxon>Bacteria</taxon>
        <taxon>Pseudomonadati</taxon>
        <taxon>Pseudomonadota</taxon>
        <taxon>Betaproteobacteria</taxon>
        <taxon>Burkholderiales</taxon>
        <taxon>Sphaerotilaceae</taxon>
        <taxon>Roseateles</taxon>
    </lineage>
</organism>
<keyword evidence="6 12" id="KW-0479">Metal-binding</keyword>
<keyword evidence="7 12" id="KW-0560">Oxidoreductase</keyword>
<keyword evidence="14" id="KW-1185">Reference proteome</keyword>
<evidence type="ECO:0000256" key="3">
    <source>
        <dbReference type="ARBA" id="ARBA00009292"/>
    </source>
</evidence>
<evidence type="ECO:0000256" key="5">
    <source>
        <dbReference type="ARBA" id="ARBA00022596"/>
    </source>
</evidence>
<dbReference type="InterPro" id="IPR029014">
    <property type="entry name" value="NiFe-Hase_large"/>
</dbReference>
<evidence type="ECO:0000256" key="10">
    <source>
        <dbReference type="ARBA" id="ARBA00041237"/>
    </source>
</evidence>
<comment type="subcellular location">
    <subcellularLocation>
        <location evidence="2">Cell envelope</location>
    </subcellularLocation>
</comment>
<evidence type="ECO:0000256" key="1">
    <source>
        <dbReference type="ARBA" id="ARBA00001967"/>
    </source>
</evidence>
<dbReference type="InterPro" id="IPR001501">
    <property type="entry name" value="Ni-dep_hyd_lsu"/>
</dbReference>
<comment type="subunit">
    <text evidence="4">Heterodimer of a large and a small subunit.</text>
</comment>
<comment type="function">
    <text evidence="8">This enzyme recycles the H(2) produced by nitrogenase to increase the production of ATP and to protect nitrogenase against inhibition or damage by O(2) under carbon- or phosphate-limited conditions.</text>
</comment>
<gene>
    <name evidence="13" type="ORF">PRZ01_13190</name>
</gene>
<evidence type="ECO:0000256" key="2">
    <source>
        <dbReference type="ARBA" id="ARBA00004196"/>
    </source>
</evidence>
<dbReference type="PROSITE" id="PS00508">
    <property type="entry name" value="NI_HGENASE_L_2"/>
    <property type="match status" value="1"/>
</dbReference>
<reference evidence="13 14" key="1">
    <citation type="submission" date="2022-10" db="EMBL/GenBank/DDBJ databases">
        <title>paucibacter sp. hw8 Genome sequencing.</title>
        <authorList>
            <person name="Park S."/>
        </authorList>
    </citation>
    <scope>NUCLEOTIDE SEQUENCE [LARGE SCALE GENOMIC DNA]</scope>
    <source>
        <strain evidence="14">hw8</strain>
    </source>
</reference>
<evidence type="ECO:0000256" key="7">
    <source>
        <dbReference type="ARBA" id="ARBA00023002"/>
    </source>
</evidence>
<proteinExistence type="inferred from homology"/>
<dbReference type="PANTHER" id="PTHR42958:SF2">
    <property type="entry name" value="UPTAKE HYDROGENASE LARGE SUBUNIT"/>
    <property type="match status" value="1"/>
</dbReference>
<name>A0ABT5KT86_9BURK</name>
<comment type="caution">
    <text evidence="13">The sequence shown here is derived from an EMBL/GenBank/DDBJ whole genome shotgun (WGS) entry which is preliminary data.</text>
</comment>
<dbReference type="Pfam" id="PF00374">
    <property type="entry name" value="NiFeSe_Hases"/>
    <property type="match status" value="1"/>
</dbReference>
<dbReference type="PROSITE" id="PS00507">
    <property type="entry name" value="NI_HGENASE_L_1"/>
    <property type="match status" value="1"/>
</dbReference>
<evidence type="ECO:0000256" key="6">
    <source>
        <dbReference type="ARBA" id="ARBA00022723"/>
    </source>
</evidence>
<evidence type="ECO:0000256" key="8">
    <source>
        <dbReference type="ARBA" id="ARBA00037655"/>
    </source>
</evidence>
<evidence type="ECO:0000256" key="11">
    <source>
        <dbReference type="ARBA" id="ARBA00042683"/>
    </source>
</evidence>